<sequence>MKLALTQSHSHDKAFEFFQNFFKKTGCKSYSGVTYIYEPPISMNQ</sequence>
<gene>
    <name evidence="1" type="ordered locus">HPL003_09830</name>
</gene>
<reference key="2">
    <citation type="submission" date="2011-11" db="EMBL/GenBank/DDBJ databases">
        <authorList>
            <person name="Shin S.H."/>
            <person name="Kim S."/>
            <person name="Kim J.Y."/>
        </authorList>
    </citation>
    <scope>NUCLEOTIDE SEQUENCE</scope>
    <source>
        <strain>HPL-003</strain>
    </source>
</reference>
<evidence type="ECO:0000313" key="2">
    <source>
        <dbReference type="Proteomes" id="UP000005876"/>
    </source>
</evidence>
<reference evidence="1 2" key="3">
    <citation type="journal article" date="2012" name="J. Bacteriol.">
        <title>Genome Sequence of Paenibacillus terrae HPL-003, a Xylanase-Producing Bacterium Isolated from Soil Found in Forest Residue.</title>
        <authorList>
            <person name="Shin S.H."/>
            <person name="Kim S."/>
            <person name="Kim J.Y."/>
            <person name="Song H.Y."/>
            <person name="Cho S.J."/>
            <person name="Kim D.R."/>
            <person name="Lee K.I."/>
            <person name="Lim H.K."/>
            <person name="Park N.J."/>
            <person name="Hwang I.T."/>
            <person name="Yang K.S."/>
        </authorList>
    </citation>
    <scope>NUCLEOTIDE SEQUENCE [LARGE SCALE GENOMIC DNA]</scope>
    <source>
        <strain evidence="1 2">HPL-003</strain>
    </source>
</reference>
<dbReference type="AlphaFoldDB" id="G7W3W7"/>
<dbReference type="EMBL" id="CP003107">
    <property type="protein sequence ID" value="AET58727.1"/>
    <property type="molecule type" value="Genomic_DNA"/>
</dbReference>
<accession>G7W3W7</accession>
<evidence type="ECO:0000313" key="1">
    <source>
        <dbReference type="EMBL" id="AET58727.1"/>
    </source>
</evidence>
<dbReference type="HOGENOM" id="CLU_3202931_0_0_9"/>
<proteinExistence type="predicted"/>
<protein>
    <submittedName>
        <fullName evidence="1">Uncharacterized protein</fullName>
    </submittedName>
</protein>
<organism evidence="1 2">
    <name type="scientific">Paenibacillus terrae (strain HPL-003)</name>
    <dbReference type="NCBI Taxonomy" id="985665"/>
    <lineage>
        <taxon>Bacteria</taxon>
        <taxon>Bacillati</taxon>
        <taxon>Bacillota</taxon>
        <taxon>Bacilli</taxon>
        <taxon>Bacillales</taxon>
        <taxon>Paenibacillaceae</taxon>
        <taxon>Paenibacillus</taxon>
    </lineage>
</organism>
<dbReference type="Proteomes" id="UP000005876">
    <property type="component" value="Chromosome"/>
</dbReference>
<reference evidence="2" key="1">
    <citation type="submission" date="2011-11" db="EMBL/GenBank/DDBJ databases">
        <title>Complete sequence of Paenibacillus terrae HPL-003.</title>
        <authorList>
            <person name="Shin S.H."/>
            <person name="Kim S."/>
            <person name="Kim J.Y."/>
        </authorList>
    </citation>
    <scope>NUCLEOTIDE SEQUENCE [LARGE SCALE GENOMIC DNA]</scope>
    <source>
        <strain evidence="2">HPL-003</strain>
    </source>
</reference>
<name>G7W3W7_PAETH</name>
<dbReference type="KEGG" id="pta:HPL003_09830"/>
<dbReference type="STRING" id="985665.HPL003_09830"/>